<organism evidence="1 2">
    <name type="scientific">Stenotrophomonas rhizophila</name>
    <dbReference type="NCBI Taxonomy" id="216778"/>
    <lineage>
        <taxon>Bacteria</taxon>
        <taxon>Pseudomonadati</taxon>
        <taxon>Pseudomonadota</taxon>
        <taxon>Gammaproteobacteria</taxon>
        <taxon>Lysobacterales</taxon>
        <taxon>Lysobacteraceae</taxon>
        <taxon>Stenotrophomonas</taxon>
    </lineage>
</organism>
<evidence type="ECO:0000313" key="1">
    <source>
        <dbReference type="EMBL" id="RLK56260.1"/>
    </source>
</evidence>
<dbReference type="OrthoDB" id="8689430at2"/>
<accession>A0A498CIN1</accession>
<dbReference type="AlphaFoldDB" id="A0A498CIN1"/>
<dbReference type="Proteomes" id="UP000274786">
    <property type="component" value="Unassembled WGS sequence"/>
</dbReference>
<sequence length="120" mass="13333">MRHLSLTYQSGLTRNRSLRDHMTTVVYDRGLVETAGRLDMSPSKLTEKLAGQDSGGKLRGMTIDELERYFAATKDFSPIHYLIEKYLTCPEAAQAEAMAELTKLVGQLSGALEKAGVKWP</sequence>
<evidence type="ECO:0000313" key="2">
    <source>
        <dbReference type="Proteomes" id="UP000274786"/>
    </source>
</evidence>
<name>A0A498CIN1_9GAMM</name>
<gene>
    <name evidence="1" type="ORF">BCL79_0644</name>
</gene>
<comment type="caution">
    <text evidence="1">The sequence shown here is derived from an EMBL/GenBank/DDBJ whole genome shotgun (WGS) entry which is preliminary data.</text>
</comment>
<protein>
    <submittedName>
        <fullName evidence="1">Uncharacterized protein</fullName>
    </submittedName>
</protein>
<proteinExistence type="predicted"/>
<dbReference type="EMBL" id="RCDC01000004">
    <property type="protein sequence ID" value="RLK56260.1"/>
    <property type="molecule type" value="Genomic_DNA"/>
</dbReference>
<reference evidence="1 2" key="1">
    <citation type="submission" date="2018-10" db="EMBL/GenBank/DDBJ databases">
        <title>Comparative analysis of microorganisms from saline springs in Andes Mountain Range, Colombia.</title>
        <authorList>
            <person name="Rubin E."/>
        </authorList>
    </citation>
    <scope>NUCLEOTIDE SEQUENCE [LARGE SCALE GENOMIC DNA]</scope>
    <source>
        <strain evidence="1 2">USBA GBX 843</strain>
    </source>
</reference>